<dbReference type="InParanoid" id="B0XLN0"/>
<keyword evidence="3" id="KW-1185">Reference proteome</keyword>
<gene>
    <name evidence="2" type="primary">6054676</name>
    <name evidence="1" type="ORF">CpipJ_CPIJ020299</name>
</gene>
<name>B0XLN0_CULQU</name>
<keyword evidence="1" id="KW-0689">Ribosomal protein</keyword>
<sequence length="44" mass="4706">MCTDEPIPAFEEGGNWSEEAALAVTGAANPQMTWKEHEIQTAGS</sequence>
<dbReference type="VEuPathDB" id="VectorBase:CPIJ020299"/>
<protein>
    <submittedName>
        <fullName evidence="1 2">40S ribosomal protein sa</fullName>
    </submittedName>
</protein>
<proteinExistence type="predicted"/>
<keyword evidence="1" id="KW-0687">Ribonucleoprotein</keyword>
<organism>
    <name type="scientific">Culex quinquefasciatus</name>
    <name type="common">Southern house mosquito</name>
    <name type="synonym">Culex pungens</name>
    <dbReference type="NCBI Taxonomy" id="7176"/>
    <lineage>
        <taxon>Eukaryota</taxon>
        <taxon>Metazoa</taxon>
        <taxon>Ecdysozoa</taxon>
        <taxon>Arthropoda</taxon>
        <taxon>Hexapoda</taxon>
        <taxon>Insecta</taxon>
        <taxon>Pterygota</taxon>
        <taxon>Neoptera</taxon>
        <taxon>Endopterygota</taxon>
        <taxon>Diptera</taxon>
        <taxon>Nematocera</taxon>
        <taxon>Culicoidea</taxon>
        <taxon>Culicidae</taxon>
        <taxon>Culicinae</taxon>
        <taxon>Culicini</taxon>
        <taxon>Culex</taxon>
        <taxon>Culex</taxon>
    </lineage>
</organism>
<dbReference type="AlphaFoldDB" id="B0XLN0"/>
<dbReference type="EMBL" id="DS234584">
    <property type="protein sequence ID" value="EDS34482.1"/>
    <property type="molecule type" value="Genomic_DNA"/>
</dbReference>
<reference evidence="2" key="2">
    <citation type="submission" date="2021-02" db="UniProtKB">
        <authorList>
            <consortium name="EnsemblMetazoa"/>
        </authorList>
    </citation>
    <scope>IDENTIFICATION</scope>
    <source>
        <strain evidence="2">JHB</strain>
    </source>
</reference>
<dbReference type="GO" id="GO:0005840">
    <property type="term" value="C:ribosome"/>
    <property type="evidence" value="ECO:0007669"/>
    <property type="project" value="UniProtKB-KW"/>
</dbReference>
<dbReference type="EnsemblMetazoa" id="CPIJ020299-RA">
    <property type="protein sequence ID" value="CPIJ020299-PA"/>
    <property type="gene ID" value="CPIJ020299"/>
</dbReference>
<evidence type="ECO:0000313" key="1">
    <source>
        <dbReference type="EMBL" id="EDS34482.1"/>
    </source>
</evidence>
<dbReference type="HOGENOM" id="CLU_3225119_0_0_1"/>
<evidence type="ECO:0000313" key="2">
    <source>
        <dbReference type="EnsemblMetazoa" id="CPIJ020299-PA"/>
    </source>
</evidence>
<accession>B0XLN0</accession>
<evidence type="ECO:0000313" key="3">
    <source>
        <dbReference type="Proteomes" id="UP000002320"/>
    </source>
</evidence>
<reference evidence="1" key="1">
    <citation type="submission" date="2007-03" db="EMBL/GenBank/DDBJ databases">
        <title>Annotation of Culex pipiens quinquefasciatus.</title>
        <authorList>
            <consortium name="The Broad Institute Genome Sequencing Platform"/>
            <person name="Atkinson P.W."/>
            <person name="Hemingway J."/>
            <person name="Christensen B.M."/>
            <person name="Higgs S."/>
            <person name="Kodira C."/>
            <person name="Hannick L."/>
            <person name="Megy K."/>
            <person name="O'Leary S."/>
            <person name="Pearson M."/>
            <person name="Haas B.J."/>
            <person name="Mauceli E."/>
            <person name="Wortman J.R."/>
            <person name="Lee N.H."/>
            <person name="Guigo R."/>
            <person name="Stanke M."/>
            <person name="Alvarado L."/>
            <person name="Amedeo P."/>
            <person name="Antoine C.H."/>
            <person name="Arensburger P."/>
            <person name="Bidwell S.L."/>
            <person name="Crawford M."/>
            <person name="Camaro F."/>
            <person name="Devon K."/>
            <person name="Engels R."/>
            <person name="Hammond M."/>
            <person name="Howarth C."/>
            <person name="Koehrsen M."/>
            <person name="Lawson D."/>
            <person name="Montgomery P."/>
            <person name="Nene V."/>
            <person name="Nusbaum C."/>
            <person name="Puiu D."/>
            <person name="Romero-Severson J."/>
            <person name="Severson D.W."/>
            <person name="Shumway M."/>
            <person name="Sisk P."/>
            <person name="Stolte C."/>
            <person name="Zeng Q."/>
            <person name="Eisenstadt E."/>
            <person name="Fraser-Liggett C."/>
            <person name="Strausberg R."/>
            <person name="Galagan J."/>
            <person name="Birren B."/>
            <person name="Collins F.H."/>
        </authorList>
    </citation>
    <scope>NUCLEOTIDE SEQUENCE [LARGE SCALE GENOMIC DNA]</scope>
    <source>
        <strain evidence="1">JHB</strain>
    </source>
</reference>
<dbReference type="Proteomes" id="UP000002320">
    <property type="component" value="Unassembled WGS sequence"/>
</dbReference>
<dbReference type="KEGG" id="cqu:CpipJ_CPIJ020299"/>